<evidence type="ECO:0000313" key="2">
    <source>
        <dbReference type="Proteomes" id="UP001153954"/>
    </source>
</evidence>
<proteinExistence type="predicted"/>
<evidence type="ECO:0000313" key="1">
    <source>
        <dbReference type="EMBL" id="CAH2095085.1"/>
    </source>
</evidence>
<keyword evidence="2" id="KW-1185">Reference proteome</keyword>
<dbReference type="AlphaFoldDB" id="A0AAU9UBG0"/>
<dbReference type="Proteomes" id="UP001153954">
    <property type="component" value="Unassembled WGS sequence"/>
</dbReference>
<reference evidence="1" key="1">
    <citation type="submission" date="2022-03" db="EMBL/GenBank/DDBJ databases">
        <authorList>
            <person name="Tunstrom K."/>
        </authorList>
    </citation>
    <scope>NUCLEOTIDE SEQUENCE</scope>
</reference>
<comment type="caution">
    <text evidence="1">The sequence shown here is derived from an EMBL/GenBank/DDBJ whole genome shotgun (WGS) entry which is preliminary data.</text>
</comment>
<gene>
    <name evidence="1" type="ORF">EEDITHA_LOCUS10577</name>
</gene>
<protein>
    <submittedName>
        <fullName evidence="1">Uncharacterized protein</fullName>
    </submittedName>
</protein>
<organism evidence="1 2">
    <name type="scientific">Euphydryas editha</name>
    <name type="common">Edith's checkerspot</name>
    <dbReference type="NCBI Taxonomy" id="104508"/>
    <lineage>
        <taxon>Eukaryota</taxon>
        <taxon>Metazoa</taxon>
        <taxon>Ecdysozoa</taxon>
        <taxon>Arthropoda</taxon>
        <taxon>Hexapoda</taxon>
        <taxon>Insecta</taxon>
        <taxon>Pterygota</taxon>
        <taxon>Neoptera</taxon>
        <taxon>Endopterygota</taxon>
        <taxon>Lepidoptera</taxon>
        <taxon>Glossata</taxon>
        <taxon>Ditrysia</taxon>
        <taxon>Papilionoidea</taxon>
        <taxon>Nymphalidae</taxon>
        <taxon>Nymphalinae</taxon>
        <taxon>Euphydryas</taxon>
    </lineage>
</organism>
<accession>A0AAU9UBG0</accession>
<name>A0AAU9UBG0_EUPED</name>
<sequence length="150" mass="16965">MSSKNVKCAACHKWIHTVPGKIKKITNADEVINFSRNIRNPLNINDIICGNCRVSAYKRRKIDCSADQVVIPELIDLNTSAHDIKDSEQSDPTFSVILNENSNDIHEVEYVELPISRTVSTHKYCCVCNCEDNLTQVPEEALNNYSRAEQ</sequence>
<dbReference type="EMBL" id="CAKOGL010000015">
    <property type="protein sequence ID" value="CAH2095085.1"/>
    <property type="molecule type" value="Genomic_DNA"/>
</dbReference>